<keyword evidence="3" id="KW-0813">Transport</keyword>
<gene>
    <name evidence="8" type="ORF">RU93_GL002001</name>
</gene>
<dbReference type="GO" id="GO:0042907">
    <property type="term" value="F:xanthine transmembrane transporter activity"/>
    <property type="evidence" value="ECO:0007669"/>
    <property type="project" value="TreeGrafter"/>
</dbReference>
<keyword evidence="4 7" id="KW-0812">Transmembrane</keyword>
<evidence type="ECO:0000256" key="3">
    <source>
        <dbReference type="ARBA" id="ARBA00022448"/>
    </source>
</evidence>
<dbReference type="NCBIfam" id="NF037981">
    <property type="entry name" value="NCS2_1"/>
    <property type="match status" value="1"/>
</dbReference>
<feature type="transmembrane region" description="Helical" evidence="7">
    <location>
        <begin position="347"/>
        <end position="367"/>
    </location>
</feature>
<evidence type="ECO:0000256" key="6">
    <source>
        <dbReference type="ARBA" id="ARBA00023136"/>
    </source>
</evidence>
<feature type="transmembrane region" description="Helical" evidence="7">
    <location>
        <begin position="379"/>
        <end position="395"/>
    </location>
</feature>
<dbReference type="GO" id="GO:0005886">
    <property type="term" value="C:plasma membrane"/>
    <property type="evidence" value="ECO:0007669"/>
    <property type="project" value="TreeGrafter"/>
</dbReference>
<evidence type="ECO:0000313" key="9">
    <source>
        <dbReference type="Proteomes" id="UP000182149"/>
    </source>
</evidence>
<comment type="caution">
    <text evidence="8">The sequence shown here is derived from an EMBL/GenBank/DDBJ whole genome shotgun (WGS) entry which is preliminary data.</text>
</comment>
<evidence type="ECO:0008006" key="10">
    <source>
        <dbReference type="Google" id="ProtNLM"/>
    </source>
</evidence>
<feature type="transmembrane region" description="Helical" evidence="7">
    <location>
        <begin position="230"/>
        <end position="259"/>
    </location>
</feature>
<dbReference type="Proteomes" id="UP000182149">
    <property type="component" value="Unassembled WGS sequence"/>
</dbReference>
<comment type="subcellular location">
    <subcellularLocation>
        <location evidence="1">Membrane</location>
        <topology evidence="1">Multi-pass membrane protein</topology>
    </subcellularLocation>
</comment>
<dbReference type="RefSeq" id="WP_071874701.1">
    <property type="nucleotide sequence ID" value="NZ_JBHSHF010000021.1"/>
</dbReference>
<feature type="transmembrane region" description="Helical" evidence="7">
    <location>
        <begin position="144"/>
        <end position="163"/>
    </location>
</feature>
<dbReference type="EMBL" id="JXKD01000006">
    <property type="protein sequence ID" value="OJG10788.1"/>
    <property type="molecule type" value="Genomic_DNA"/>
</dbReference>
<dbReference type="InterPro" id="IPR006043">
    <property type="entry name" value="NCS2"/>
</dbReference>
<dbReference type="STRING" id="328396.RU93_GL002001"/>
<evidence type="ECO:0000313" key="8">
    <source>
        <dbReference type="EMBL" id="OJG10788.1"/>
    </source>
</evidence>
<accession>A0A1L8QTE9</accession>
<keyword evidence="6 7" id="KW-0472">Membrane</keyword>
<evidence type="ECO:0000256" key="1">
    <source>
        <dbReference type="ARBA" id="ARBA00004141"/>
    </source>
</evidence>
<feature type="transmembrane region" description="Helical" evidence="7">
    <location>
        <begin position="114"/>
        <end position="132"/>
    </location>
</feature>
<feature type="transmembrane region" description="Helical" evidence="7">
    <location>
        <begin position="315"/>
        <end position="335"/>
    </location>
</feature>
<dbReference type="Pfam" id="PF00860">
    <property type="entry name" value="Xan_ur_permease"/>
    <property type="match status" value="1"/>
</dbReference>
<sequence>MKDNQSGIDLLYGPEERPQSIIDIILYSLQWVFIMFYPVVWGYAIVGVNIDFSENELSAYMARVVLMIGVSTLVQVLSGHKLSMVSGPSVIPSLAIVSAFSAGGKEYALHSFNAYIIAGLIVAILGAFGIISKISTVWTPLVQGAMLLMIGLTTSVTGMNMIASDGASWPYYVGLFLALLCGWLSIKGKGLLSTIPVMITILLGYFAFIVGGEFNWNLVDSMPVFSVPQIFPYGLTFPPIDLIFVMVIINLFSAINLYGNMRGFTGLLGTSLSNKDEKRSLVVFGLIDGVLTGIMGVPSYVALGENMGFLLLTKIASKFLLVIASMVFIILSFFGKVGGFMAAMPEEVAGAVLLGVASTLIGIGINSVKEGPTFEAREIFIVGFAIFFSLGTLTLPNEFFEEFPRLIATLLNNPVILVILLVIILEQILFRTEAKKDSL</sequence>
<evidence type="ECO:0000256" key="7">
    <source>
        <dbReference type="SAM" id="Phobius"/>
    </source>
</evidence>
<comment type="similarity">
    <text evidence="2">Belongs to the nucleobase:cation symporter-2 (NCS2) (TC 2.A.40) family.</text>
</comment>
<dbReference type="PANTHER" id="PTHR42810:SF2">
    <property type="entry name" value="PURINE PERMEASE C1399.01C-RELATED"/>
    <property type="match status" value="1"/>
</dbReference>
<evidence type="ECO:0000256" key="2">
    <source>
        <dbReference type="ARBA" id="ARBA00008821"/>
    </source>
</evidence>
<evidence type="ECO:0000256" key="4">
    <source>
        <dbReference type="ARBA" id="ARBA00022692"/>
    </source>
</evidence>
<feature type="transmembrane region" description="Helical" evidence="7">
    <location>
        <begin position="169"/>
        <end position="186"/>
    </location>
</feature>
<dbReference type="PANTHER" id="PTHR42810">
    <property type="entry name" value="PURINE PERMEASE C1399.01C-RELATED"/>
    <property type="match status" value="1"/>
</dbReference>
<dbReference type="AlphaFoldDB" id="A0A1L8QTE9"/>
<keyword evidence="5 7" id="KW-1133">Transmembrane helix</keyword>
<proteinExistence type="inferred from homology"/>
<feature type="transmembrane region" description="Helical" evidence="7">
    <location>
        <begin position="407"/>
        <end position="430"/>
    </location>
</feature>
<name>A0A1L8QTE9_9ENTE</name>
<dbReference type="OrthoDB" id="9805749at2"/>
<evidence type="ECO:0000256" key="5">
    <source>
        <dbReference type="ARBA" id="ARBA00022989"/>
    </source>
</evidence>
<feature type="transmembrane region" description="Helical" evidence="7">
    <location>
        <begin position="21"/>
        <end position="45"/>
    </location>
</feature>
<organism evidence="8 9">
    <name type="scientific">Enterococcus aquimarinus</name>
    <dbReference type="NCBI Taxonomy" id="328396"/>
    <lineage>
        <taxon>Bacteria</taxon>
        <taxon>Bacillati</taxon>
        <taxon>Bacillota</taxon>
        <taxon>Bacilli</taxon>
        <taxon>Lactobacillales</taxon>
        <taxon>Enterococcaceae</taxon>
        <taxon>Enterococcus</taxon>
    </lineage>
</organism>
<feature type="transmembrane region" description="Helical" evidence="7">
    <location>
        <begin position="280"/>
        <end position="303"/>
    </location>
</feature>
<feature type="transmembrane region" description="Helical" evidence="7">
    <location>
        <begin position="191"/>
        <end position="210"/>
    </location>
</feature>
<protein>
    <recommendedName>
        <fullName evidence="10">Xanthine/uracil permease</fullName>
    </recommendedName>
</protein>
<feature type="transmembrane region" description="Helical" evidence="7">
    <location>
        <begin position="57"/>
        <end position="77"/>
    </location>
</feature>
<keyword evidence="9" id="KW-1185">Reference proteome</keyword>
<reference evidence="8 9" key="1">
    <citation type="submission" date="2014-12" db="EMBL/GenBank/DDBJ databases">
        <title>Draft genome sequences of 29 type strains of Enterococci.</title>
        <authorList>
            <person name="Zhong Z."/>
            <person name="Sun Z."/>
            <person name="Liu W."/>
            <person name="Zhang W."/>
            <person name="Zhang H."/>
        </authorList>
    </citation>
    <scope>NUCLEOTIDE SEQUENCE [LARGE SCALE GENOMIC DNA]</scope>
    <source>
        <strain evidence="8 9">DSM 17690</strain>
    </source>
</reference>